<evidence type="ECO:0000313" key="1">
    <source>
        <dbReference type="EMBL" id="OAE29866.1"/>
    </source>
</evidence>
<dbReference type="EMBL" id="LVLJ01001380">
    <property type="protein sequence ID" value="OAE29866.1"/>
    <property type="molecule type" value="Genomic_DNA"/>
</dbReference>
<evidence type="ECO:0000313" key="2">
    <source>
        <dbReference type="Proteomes" id="UP000077202"/>
    </source>
</evidence>
<name>A0A176WCM1_MARPO</name>
<reference evidence="1" key="1">
    <citation type="submission" date="2016-03" db="EMBL/GenBank/DDBJ databases">
        <title>Mechanisms controlling the formation of the plant cell surface in tip-growing cells are functionally conserved among land plants.</title>
        <authorList>
            <person name="Honkanen S."/>
            <person name="Jones V.A."/>
            <person name="Morieri G."/>
            <person name="Champion C."/>
            <person name="Hetherington A.J."/>
            <person name="Kelly S."/>
            <person name="Saint-Marcoux D."/>
            <person name="Proust H."/>
            <person name="Prescott H."/>
            <person name="Dolan L."/>
        </authorList>
    </citation>
    <scope>NUCLEOTIDE SEQUENCE [LARGE SCALE GENOMIC DNA]</scope>
    <source>
        <tissue evidence="1">Whole gametophyte</tissue>
    </source>
</reference>
<comment type="caution">
    <text evidence="1">The sequence shown here is derived from an EMBL/GenBank/DDBJ whole genome shotgun (WGS) entry which is preliminary data.</text>
</comment>
<accession>A0A176WCM1</accession>
<organism evidence="1 2">
    <name type="scientific">Marchantia polymorpha subsp. ruderalis</name>
    <dbReference type="NCBI Taxonomy" id="1480154"/>
    <lineage>
        <taxon>Eukaryota</taxon>
        <taxon>Viridiplantae</taxon>
        <taxon>Streptophyta</taxon>
        <taxon>Embryophyta</taxon>
        <taxon>Marchantiophyta</taxon>
        <taxon>Marchantiopsida</taxon>
        <taxon>Marchantiidae</taxon>
        <taxon>Marchantiales</taxon>
        <taxon>Marchantiaceae</taxon>
        <taxon>Marchantia</taxon>
    </lineage>
</organism>
<keyword evidence="2" id="KW-1185">Reference proteome</keyword>
<dbReference type="Proteomes" id="UP000077202">
    <property type="component" value="Unassembled WGS sequence"/>
</dbReference>
<sequence>MHAQDGITSYYNWSVYINHIIATIITTVFAKTTKQVGDKKTAPFYRHYAYAPDLFDLINHCKTLSTHVKQVGLQEQLDKTIKQENMIRWNSLLKCLSNIAYAYEQLVVMLTVKKSAKIAKIDKELMMELITFFQPFQEATLAMEIIRHLIKEEFIIQQIHVIVSLLDPRIRRRLVKYGLSEEQIGKAKENLESLMKEHIPKQDQDDNERGLVKKPKINHVRGRRQLTEYNEKDDLNHSEGATVKRINSLDQTVIKAHTVNIELA</sequence>
<dbReference type="AlphaFoldDB" id="A0A176WCM1"/>
<proteinExistence type="predicted"/>
<protein>
    <submittedName>
        <fullName evidence="1">Uncharacterized protein</fullName>
    </submittedName>
</protein>
<gene>
    <name evidence="1" type="ORF">AXG93_773s1040</name>
</gene>